<protein>
    <recommendedName>
        <fullName evidence="4">SAF domain-containing protein</fullName>
    </recommendedName>
</protein>
<dbReference type="AlphaFoldDB" id="A0A0J1L9H9"/>
<accession>A0A0J1L9H9</accession>
<comment type="caution">
    <text evidence="2">The sequence shown here is derived from an EMBL/GenBank/DDBJ whole genome shotgun (WGS) entry which is preliminary data.</text>
</comment>
<evidence type="ECO:0000313" key="3">
    <source>
        <dbReference type="Proteomes" id="UP000036045"/>
    </source>
</evidence>
<evidence type="ECO:0000256" key="1">
    <source>
        <dbReference type="SAM" id="Phobius"/>
    </source>
</evidence>
<sequence length="249" mass="28114">MNFFKRPSIKIISGLLVGVSAIGLTLFYDQFLRVRIDSTEVVVIKPSSEILKNEPITEDKILIERRPKQTLMNDVILPAEVDEIIGLDANQIIQGNSLLSKTMIDYDELLPNEEEGEAIRPITKEMIYAMPGSLRRKDTVNIYLIYNDGTTNLNKNGPSTTSSEDTKEQIEKISNSMESEPFLKSIKVVYVKDSSNKEVISSSENNKEDKRLNATSSISDLEIILNEEDFKKLMNEVLGKGAKLYITYQ</sequence>
<dbReference type="PATRIC" id="fig|1397.4.peg.1265"/>
<keyword evidence="1" id="KW-1133">Transmembrane helix</keyword>
<organism evidence="2 3">
    <name type="scientific">Niallia circulans</name>
    <name type="common">Bacillus circulans</name>
    <dbReference type="NCBI Taxonomy" id="1397"/>
    <lineage>
        <taxon>Bacteria</taxon>
        <taxon>Bacillati</taxon>
        <taxon>Bacillota</taxon>
        <taxon>Bacilli</taxon>
        <taxon>Bacillales</taxon>
        <taxon>Bacillaceae</taxon>
        <taxon>Niallia</taxon>
    </lineage>
</organism>
<gene>
    <name evidence="2" type="ORF">ABW02_15405</name>
</gene>
<proteinExistence type="predicted"/>
<dbReference type="EMBL" id="LDPH01000015">
    <property type="protein sequence ID" value="KLV25550.1"/>
    <property type="molecule type" value="Genomic_DNA"/>
</dbReference>
<keyword evidence="3" id="KW-1185">Reference proteome</keyword>
<evidence type="ECO:0000313" key="2">
    <source>
        <dbReference type="EMBL" id="KLV25550.1"/>
    </source>
</evidence>
<dbReference type="RefSeq" id="WP_016205137.1">
    <property type="nucleotide sequence ID" value="NZ_JAPWCI010000070.1"/>
</dbReference>
<dbReference type="OrthoDB" id="1738401at2"/>
<evidence type="ECO:0008006" key="4">
    <source>
        <dbReference type="Google" id="ProtNLM"/>
    </source>
</evidence>
<keyword evidence="1" id="KW-0812">Transmembrane</keyword>
<dbReference type="Proteomes" id="UP000036045">
    <property type="component" value="Unassembled WGS sequence"/>
</dbReference>
<reference evidence="2 3" key="1">
    <citation type="submission" date="2015-05" db="EMBL/GenBank/DDBJ databases">
        <title>Whole genome sequence and identification of bacterial endophytes from Costus igneus.</title>
        <authorList>
            <person name="Lee Y.P."/>
            <person name="Gan H.M."/>
            <person name="Eng W."/>
            <person name="Wheatley M.S."/>
            <person name="Caraballo A."/>
            <person name="Polter S."/>
            <person name="Savka M.A."/>
            <person name="Hudson A.O."/>
        </authorList>
    </citation>
    <scope>NUCLEOTIDE SEQUENCE [LARGE SCALE GENOMIC DNA]</scope>
    <source>
        <strain evidence="2 3">RIT379</strain>
    </source>
</reference>
<keyword evidence="1" id="KW-0472">Membrane</keyword>
<name>A0A0J1L9H9_NIACI</name>
<feature type="transmembrane region" description="Helical" evidence="1">
    <location>
        <begin position="12"/>
        <end position="28"/>
    </location>
</feature>